<keyword evidence="1" id="KW-0175">Coiled coil</keyword>
<sequence length="426" mass="49074">MSAPLFQQTEVNRVNVHVLPTDKYKTNTIVVNIQRPLTEEAVTRTALLPQVLRRGTQSFPSLKAIKDHLDEMYGATFYGNVMKRGERHILQFGLELANERYLSDTAPLLERGMAFLGEVLTRPATEENGFVRRYVQSEKQNLRQRIESLIDDKMRYAAERCVQEMCKGEPYSLFNYGDVQQLEAIDPEGLHAEFHEMLRTAPVDVFVVGDVEPKDVVDLVGRHFRFEREKVQPVDVAPPVHRVEKVRRVVDRLDVQQGKLNLGLRTQTGIQDDDYVSLMVYNGILGGFPHSKLFVNVREKASLAYYASSRLESHKGLLTIQSGIEIENFERALNIIEQQLDDLRKGRITDQELEQTQTMLSNQLREMQDRPNQLIDFYYHGVLSGRRRSLDDFLSEIRRTTKGDVEKMAGKVTLDTVYFLRNRQEG</sequence>
<gene>
    <name evidence="3" type="ORF">B0W44_14815</name>
</gene>
<dbReference type="SUPFAM" id="SSF63411">
    <property type="entry name" value="LuxS/MPP-like metallohydrolase"/>
    <property type="match status" value="2"/>
</dbReference>
<dbReference type="Pfam" id="PF05193">
    <property type="entry name" value="Peptidase_M16_C"/>
    <property type="match status" value="1"/>
</dbReference>
<dbReference type="EMBL" id="CP019699">
    <property type="protein sequence ID" value="AQS56830.1"/>
    <property type="molecule type" value="Genomic_DNA"/>
</dbReference>
<feature type="coiled-coil region" evidence="1">
    <location>
        <begin position="326"/>
        <end position="370"/>
    </location>
</feature>
<dbReference type="NCBIfam" id="NF047422">
    <property type="entry name" value="YfmF_fam"/>
    <property type="match status" value="1"/>
</dbReference>
<name>A0A1U9K9W6_9BACL</name>
<protein>
    <submittedName>
        <fullName evidence="3">Peptidase M16</fullName>
    </submittedName>
</protein>
<dbReference type="InterPro" id="IPR011249">
    <property type="entry name" value="Metalloenz_LuxS/M16"/>
</dbReference>
<dbReference type="InterPro" id="IPR007863">
    <property type="entry name" value="Peptidase_M16_C"/>
</dbReference>
<feature type="coiled-coil region" evidence="1">
    <location>
        <begin position="132"/>
        <end position="159"/>
    </location>
</feature>
<evidence type="ECO:0000313" key="3">
    <source>
        <dbReference type="EMBL" id="AQS56830.1"/>
    </source>
</evidence>
<dbReference type="InterPro" id="IPR050361">
    <property type="entry name" value="MPP/UQCRC_Complex"/>
</dbReference>
<dbReference type="Gene3D" id="3.30.830.10">
    <property type="entry name" value="Metalloenzyme, LuxS/M16 peptidase-like"/>
    <property type="match status" value="2"/>
</dbReference>
<dbReference type="STRING" id="1471761.B0W44_14815"/>
<dbReference type="PANTHER" id="PTHR11851">
    <property type="entry name" value="METALLOPROTEASE"/>
    <property type="match status" value="1"/>
</dbReference>
<organism evidence="3 4">
    <name type="scientific">Novibacillus thermophilus</name>
    <dbReference type="NCBI Taxonomy" id="1471761"/>
    <lineage>
        <taxon>Bacteria</taxon>
        <taxon>Bacillati</taxon>
        <taxon>Bacillota</taxon>
        <taxon>Bacilli</taxon>
        <taxon>Bacillales</taxon>
        <taxon>Thermoactinomycetaceae</taxon>
        <taxon>Novibacillus</taxon>
    </lineage>
</organism>
<proteinExistence type="predicted"/>
<dbReference type="KEGG" id="ntr:B0W44_14815"/>
<dbReference type="Proteomes" id="UP000188603">
    <property type="component" value="Chromosome"/>
</dbReference>
<dbReference type="PANTHER" id="PTHR11851:SF186">
    <property type="entry name" value="INACTIVE METALLOPROTEASE YMFF-RELATED"/>
    <property type="match status" value="1"/>
</dbReference>
<evidence type="ECO:0000259" key="2">
    <source>
        <dbReference type="Pfam" id="PF05193"/>
    </source>
</evidence>
<dbReference type="OrthoDB" id="9762085at2"/>
<feature type="domain" description="Peptidase M16 C-terminal" evidence="2">
    <location>
        <begin position="188"/>
        <end position="360"/>
    </location>
</feature>
<dbReference type="GO" id="GO:0046872">
    <property type="term" value="F:metal ion binding"/>
    <property type="evidence" value="ECO:0007669"/>
    <property type="project" value="InterPro"/>
</dbReference>
<reference evidence="3 4" key="1">
    <citation type="journal article" date="2015" name="Int. J. Syst. Evol. Microbiol.">
        <title>Novibacillus thermophilus gen. nov., sp. nov., a Gram-staining-negative and moderately thermophilic member of the family Thermoactinomycetaceae.</title>
        <authorList>
            <person name="Yang G."/>
            <person name="Chen J."/>
            <person name="Zhou S."/>
        </authorList>
    </citation>
    <scope>NUCLEOTIDE SEQUENCE [LARGE SCALE GENOMIC DNA]</scope>
    <source>
        <strain evidence="3 4">SG-1</strain>
    </source>
</reference>
<dbReference type="RefSeq" id="WP_077720694.1">
    <property type="nucleotide sequence ID" value="NZ_CP019699.1"/>
</dbReference>
<evidence type="ECO:0000313" key="4">
    <source>
        <dbReference type="Proteomes" id="UP000188603"/>
    </source>
</evidence>
<accession>A0A1U9K9W6</accession>
<evidence type="ECO:0000256" key="1">
    <source>
        <dbReference type="SAM" id="Coils"/>
    </source>
</evidence>
<keyword evidence="4" id="KW-1185">Reference proteome</keyword>
<dbReference type="AlphaFoldDB" id="A0A1U9K9W6"/>